<name>A0AA39UZ92_9LECA</name>
<keyword evidence="3" id="KW-1185">Reference proteome</keyword>
<proteinExistence type="predicted"/>
<evidence type="ECO:0000313" key="2">
    <source>
        <dbReference type="EMBL" id="KAK0509457.1"/>
    </source>
</evidence>
<organism evidence="2 3">
    <name type="scientific">Cladonia borealis</name>
    <dbReference type="NCBI Taxonomy" id="184061"/>
    <lineage>
        <taxon>Eukaryota</taxon>
        <taxon>Fungi</taxon>
        <taxon>Dikarya</taxon>
        <taxon>Ascomycota</taxon>
        <taxon>Pezizomycotina</taxon>
        <taxon>Lecanoromycetes</taxon>
        <taxon>OSLEUM clade</taxon>
        <taxon>Lecanoromycetidae</taxon>
        <taxon>Lecanorales</taxon>
        <taxon>Lecanorineae</taxon>
        <taxon>Cladoniaceae</taxon>
        <taxon>Cladonia</taxon>
    </lineage>
</organism>
<dbReference type="Proteomes" id="UP001166286">
    <property type="component" value="Unassembled WGS sequence"/>
</dbReference>
<comment type="caution">
    <text evidence="2">The sequence shown here is derived from an EMBL/GenBank/DDBJ whole genome shotgun (WGS) entry which is preliminary data.</text>
</comment>
<gene>
    <name evidence="2" type="ORF">JMJ35_007851</name>
</gene>
<dbReference type="AlphaFoldDB" id="A0AA39UZ92"/>
<feature type="transmembrane region" description="Helical" evidence="1">
    <location>
        <begin position="6"/>
        <end position="23"/>
    </location>
</feature>
<sequence length="99" mass="10695">MKISHFYFYAVYLLTGIASLGHARSFVRNATTDYPPASPSANGTRYTILDNDWGSTAFIPFLLALGGGMEVLGLASDTANTWVDRTTLHALALLEIGNL</sequence>
<reference evidence="2" key="1">
    <citation type="submission" date="2023-03" db="EMBL/GenBank/DDBJ databases">
        <title>Complete genome of Cladonia borealis.</title>
        <authorList>
            <person name="Park H."/>
        </authorList>
    </citation>
    <scope>NUCLEOTIDE SEQUENCE</scope>
    <source>
        <strain evidence="2">ANT050790</strain>
    </source>
</reference>
<keyword evidence="1" id="KW-0472">Membrane</keyword>
<keyword evidence="1" id="KW-0812">Transmembrane</keyword>
<keyword evidence="1" id="KW-1133">Transmembrane helix</keyword>
<evidence type="ECO:0000256" key="1">
    <source>
        <dbReference type="SAM" id="Phobius"/>
    </source>
</evidence>
<protein>
    <submittedName>
        <fullName evidence="2">Uncharacterized protein</fullName>
    </submittedName>
</protein>
<evidence type="ECO:0000313" key="3">
    <source>
        <dbReference type="Proteomes" id="UP001166286"/>
    </source>
</evidence>
<dbReference type="EMBL" id="JAFEKC020000018">
    <property type="protein sequence ID" value="KAK0509457.1"/>
    <property type="molecule type" value="Genomic_DNA"/>
</dbReference>
<accession>A0AA39UZ92</accession>